<reference evidence="1 2" key="1">
    <citation type="submission" date="2020-08" db="EMBL/GenBank/DDBJ databases">
        <title>Genomic Encyclopedia of Type Strains, Phase IV (KMG-IV): sequencing the most valuable type-strain genomes for metagenomic binning, comparative biology and taxonomic classification.</title>
        <authorList>
            <person name="Goeker M."/>
        </authorList>
    </citation>
    <scope>NUCLEOTIDE SEQUENCE [LARGE SCALE GENOMIC DNA]</scope>
    <source>
        <strain evidence="1 2">DSM 26287</strain>
    </source>
</reference>
<name>A0A7X0NJC0_9GAMM</name>
<comment type="caution">
    <text evidence="1">The sequence shown here is derived from an EMBL/GenBank/DDBJ whole genome shotgun (WGS) entry which is preliminary data.</text>
</comment>
<evidence type="ECO:0000313" key="1">
    <source>
        <dbReference type="EMBL" id="MBB6544448.1"/>
    </source>
</evidence>
<proteinExistence type="predicted"/>
<sequence length="34" mass="3761">MTKQLNNKIEDILGSVDLSVYSSVAFEKDDSRGT</sequence>
<evidence type="ECO:0000313" key="2">
    <source>
        <dbReference type="Proteomes" id="UP000537141"/>
    </source>
</evidence>
<gene>
    <name evidence="1" type="ORF">HNQ55_002981</name>
</gene>
<accession>A0A7X0NJC0</accession>
<keyword evidence="2" id="KW-1185">Reference proteome</keyword>
<protein>
    <submittedName>
        <fullName evidence="1">Uncharacterized protein</fullName>
    </submittedName>
</protein>
<organism evidence="1 2">
    <name type="scientific">Thalassotalea piscium</name>
    <dbReference type="NCBI Taxonomy" id="1230533"/>
    <lineage>
        <taxon>Bacteria</taxon>
        <taxon>Pseudomonadati</taxon>
        <taxon>Pseudomonadota</taxon>
        <taxon>Gammaproteobacteria</taxon>
        <taxon>Alteromonadales</taxon>
        <taxon>Colwelliaceae</taxon>
        <taxon>Thalassotalea</taxon>
    </lineage>
</organism>
<dbReference type="Proteomes" id="UP000537141">
    <property type="component" value="Unassembled WGS sequence"/>
</dbReference>
<dbReference type="AlphaFoldDB" id="A0A7X0NJC0"/>
<dbReference type="EMBL" id="JACHHU010000030">
    <property type="protein sequence ID" value="MBB6544448.1"/>
    <property type="molecule type" value="Genomic_DNA"/>
</dbReference>